<evidence type="ECO:0000256" key="1">
    <source>
        <dbReference type="SAM" id="MobiDB-lite"/>
    </source>
</evidence>
<dbReference type="EMBL" id="JAQQWL010000005">
    <property type="protein sequence ID" value="KAK8073886.1"/>
    <property type="molecule type" value="Genomic_DNA"/>
</dbReference>
<protein>
    <submittedName>
        <fullName evidence="2">Uncharacterized protein</fullName>
    </submittedName>
</protein>
<feature type="compositionally biased region" description="Polar residues" evidence="1">
    <location>
        <begin position="41"/>
        <end position="59"/>
    </location>
</feature>
<evidence type="ECO:0000313" key="2">
    <source>
        <dbReference type="EMBL" id="KAK8073886.1"/>
    </source>
</evidence>
<reference evidence="2 3" key="1">
    <citation type="submission" date="2023-01" db="EMBL/GenBank/DDBJ databases">
        <title>Analysis of 21 Apiospora genomes using comparative genomics revels a genus with tremendous synthesis potential of carbohydrate active enzymes and secondary metabolites.</title>
        <authorList>
            <person name="Sorensen T."/>
        </authorList>
    </citation>
    <scope>NUCLEOTIDE SEQUENCE [LARGE SCALE GENOMIC DNA]</scope>
    <source>
        <strain evidence="2 3">CBS 135458</strain>
    </source>
</reference>
<dbReference type="Proteomes" id="UP001480595">
    <property type="component" value="Unassembled WGS sequence"/>
</dbReference>
<name>A0ABR1VRK0_9PEZI</name>
<sequence>MAPSTRSKAAAAAGVSSSARQTRATRKTRQPAKQQAEKAESSTTAAQSVRSPQGAPSNEEQSEEQISVDPVKKDASPITRRFAPRVSPDASTIFLPSEAGQDEPEYLEGSPMPGHNSFFSPPKKRVNRSALEGSEEAEPYALQQATGGEDKGSEVIEILGYVTPEIQRHTSELYKSLILLNNGDQPATRVQIHFALLKAARQAILREGELFVDVLRFHRVLENHEDQNFANNAYHAICTSNIATLLAYLLDTPLDPRKPQEIIDKVANNFPWVFDFSAPREDEDKVARQIDLAFSLRCCYLTSLIREEINEDPYVLATRVFCEDKVESRKAAKQAISQGPYKPLTSPQVPGLSTEEYQARMTQLDGYLSEKRRDKTQSRMEAAYPVEQLAQKLAVWAETTSEKLFAPRPRKFRMRKT</sequence>
<keyword evidence="3" id="KW-1185">Reference proteome</keyword>
<dbReference type="GeneID" id="92089257"/>
<evidence type="ECO:0000313" key="3">
    <source>
        <dbReference type="Proteomes" id="UP001480595"/>
    </source>
</evidence>
<comment type="caution">
    <text evidence="2">The sequence shown here is derived from an EMBL/GenBank/DDBJ whole genome shotgun (WGS) entry which is preliminary data.</text>
</comment>
<feature type="region of interest" description="Disordered" evidence="1">
    <location>
        <begin position="1"/>
        <end position="148"/>
    </location>
</feature>
<accession>A0ABR1VRK0</accession>
<gene>
    <name evidence="2" type="ORF">PG994_004785</name>
</gene>
<organism evidence="2 3">
    <name type="scientific">Apiospora phragmitis</name>
    <dbReference type="NCBI Taxonomy" id="2905665"/>
    <lineage>
        <taxon>Eukaryota</taxon>
        <taxon>Fungi</taxon>
        <taxon>Dikarya</taxon>
        <taxon>Ascomycota</taxon>
        <taxon>Pezizomycotina</taxon>
        <taxon>Sordariomycetes</taxon>
        <taxon>Xylariomycetidae</taxon>
        <taxon>Amphisphaeriales</taxon>
        <taxon>Apiosporaceae</taxon>
        <taxon>Apiospora</taxon>
    </lineage>
</organism>
<proteinExistence type="predicted"/>
<feature type="compositionally biased region" description="Low complexity" evidence="1">
    <location>
        <begin position="1"/>
        <end position="22"/>
    </location>
</feature>
<dbReference type="RefSeq" id="XP_066718361.1">
    <property type="nucleotide sequence ID" value="XM_066856194.1"/>
</dbReference>